<dbReference type="GO" id="GO:0005886">
    <property type="term" value="C:plasma membrane"/>
    <property type="evidence" value="ECO:0007669"/>
    <property type="project" value="TreeGrafter"/>
</dbReference>
<dbReference type="EMBL" id="KV878979">
    <property type="protein sequence ID" value="OJJ98846.1"/>
    <property type="molecule type" value="Genomic_DNA"/>
</dbReference>
<dbReference type="RefSeq" id="XP_020055186.1">
    <property type="nucleotide sequence ID" value="XM_020199742.1"/>
</dbReference>
<dbReference type="GO" id="GO:0030674">
    <property type="term" value="F:protein-macromolecule adaptor activity"/>
    <property type="evidence" value="ECO:0007669"/>
    <property type="project" value="TreeGrafter"/>
</dbReference>
<comment type="subunit">
    <text evidence="3">Interacts with hulA.</text>
</comment>
<dbReference type="GO" id="GO:0070086">
    <property type="term" value="P:ubiquitin-dependent endocytosis"/>
    <property type="evidence" value="ECO:0007669"/>
    <property type="project" value="TreeGrafter"/>
</dbReference>
<keyword evidence="7" id="KW-1185">Reference proteome</keyword>
<dbReference type="PANTHER" id="PTHR11188">
    <property type="entry name" value="ARRESTIN DOMAIN CONTAINING PROTEIN"/>
    <property type="match status" value="1"/>
</dbReference>
<gene>
    <name evidence="6" type="ORF">ASPACDRAFT_30552</name>
</gene>
<sequence>MPLSIHLNNQKRWYSGGETISGHVKFQCTQATEIDDIRVSFTGRTKAKVQKVKGSAAPSASYRSKCVLFEKERILSHLNGGKLDPGTYEWPFIFTFPAHVQSPGPSSGWSEKPPFRSDVNHPLPPSFAVETGDSLRNLRCVIDYRVQAEVSKPQRGLLGKKAALFKETLHLKYLPSAPNAEKSGDQSTLYRQQREEVFEFRSILLLPENKGQSLTFQEKFQSWVSTRLPRFSFRATFSYPTRVKQASTIPCFLDILPFMEDSSVSQPPDIVLRSVSLWVVSQTAARAVPSLIGALSGQVDEKIDLLSQSHITMPVMETLDLSQAFGSLMLGRSDISFSTFNLSRSYRLCASFVFECAGKSVEFNLTDMPFDVVAQVEATLEEEAQSSCAQGSPPPYDPASSISTPNDKR</sequence>
<dbReference type="CDD" id="cd22952">
    <property type="entry name" value="ART10-like"/>
    <property type="match status" value="1"/>
</dbReference>
<evidence type="ECO:0000313" key="7">
    <source>
        <dbReference type="Proteomes" id="UP000184546"/>
    </source>
</evidence>
<dbReference type="Proteomes" id="UP000184546">
    <property type="component" value="Unassembled WGS sequence"/>
</dbReference>
<evidence type="ECO:0000313" key="6">
    <source>
        <dbReference type="EMBL" id="OJJ98846.1"/>
    </source>
</evidence>
<dbReference type="InterPro" id="IPR014756">
    <property type="entry name" value="Ig_E-set"/>
</dbReference>
<name>A0A1L9WRP2_ASPA1</name>
<dbReference type="AlphaFoldDB" id="A0A1L9WRP2"/>
<protein>
    <recommendedName>
        <fullName evidence="5">Arrestin-like N-terminal domain-containing protein</fullName>
    </recommendedName>
</protein>
<proteinExistence type="inferred from homology"/>
<comment type="similarity">
    <text evidence="1">Belongs to the arrestin family.</text>
</comment>
<dbReference type="GO" id="GO:0005829">
    <property type="term" value="C:cytosol"/>
    <property type="evidence" value="ECO:0007669"/>
    <property type="project" value="TreeGrafter"/>
</dbReference>
<accession>A0A1L9WRP2</accession>
<dbReference type="GeneID" id="30973556"/>
<dbReference type="Pfam" id="PF00339">
    <property type="entry name" value="Arrestin_N"/>
    <property type="match status" value="1"/>
</dbReference>
<feature type="domain" description="Arrestin-like N-terminal" evidence="5">
    <location>
        <begin position="4"/>
        <end position="101"/>
    </location>
</feature>
<dbReference type="InterPro" id="IPR014752">
    <property type="entry name" value="Arrestin-like_C"/>
</dbReference>
<evidence type="ECO:0000256" key="3">
    <source>
        <dbReference type="ARBA" id="ARBA00038766"/>
    </source>
</evidence>
<reference evidence="7" key="1">
    <citation type="journal article" date="2017" name="Genome Biol.">
        <title>Comparative genomics reveals high biological diversity and specific adaptations in the industrially and medically important fungal genus Aspergillus.</title>
        <authorList>
            <person name="de Vries R.P."/>
            <person name="Riley R."/>
            <person name="Wiebenga A."/>
            <person name="Aguilar-Osorio G."/>
            <person name="Amillis S."/>
            <person name="Uchima C.A."/>
            <person name="Anderluh G."/>
            <person name="Asadollahi M."/>
            <person name="Askin M."/>
            <person name="Barry K."/>
            <person name="Battaglia E."/>
            <person name="Bayram O."/>
            <person name="Benocci T."/>
            <person name="Braus-Stromeyer S.A."/>
            <person name="Caldana C."/>
            <person name="Canovas D."/>
            <person name="Cerqueira G.C."/>
            <person name="Chen F."/>
            <person name="Chen W."/>
            <person name="Choi C."/>
            <person name="Clum A."/>
            <person name="Dos Santos R.A."/>
            <person name="Damasio A.R."/>
            <person name="Diallinas G."/>
            <person name="Emri T."/>
            <person name="Fekete E."/>
            <person name="Flipphi M."/>
            <person name="Freyberg S."/>
            <person name="Gallo A."/>
            <person name="Gournas C."/>
            <person name="Habgood R."/>
            <person name="Hainaut M."/>
            <person name="Harispe M.L."/>
            <person name="Henrissat B."/>
            <person name="Hilden K.S."/>
            <person name="Hope R."/>
            <person name="Hossain A."/>
            <person name="Karabika E."/>
            <person name="Karaffa L."/>
            <person name="Karanyi Z."/>
            <person name="Krasevec N."/>
            <person name="Kuo A."/>
            <person name="Kusch H."/>
            <person name="LaButti K."/>
            <person name="Lagendijk E.L."/>
            <person name="Lapidus A."/>
            <person name="Levasseur A."/>
            <person name="Lindquist E."/>
            <person name="Lipzen A."/>
            <person name="Logrieco A.F."/>
            <person name="MacCabe A."/>
            <person name="Maekelae M.R."/>
            <person name="Malavazi I."/>
            <person name="Melin P."/>
            <person name="Meyer V."/>
            <person name="Mielnichuk N."/>
            <person name="Miskei M."/>
            <person name="Molnar A.P."/>
            <person name="Mule G."/>
            <person name="Ngan C.Y."/>
            <person name="Orejas M."/>
            <person name="Orosz E."/>
            <person name="Ouedraogo J.P."/>
            <person name="Overkamp K.M."/>
            <person name="Park H.-S."/>
            <person name="Perrone G."/>
            <person name="Piumi F."/>
            <person name="Punt P.J."/>
            <person name="Ram A.F."/>
            <person name="Ramon A."/>
            <person name="Rauscher S."/>
            <person name="Record E."/>
            <person name="Riano-Pachon D.M."/>
            <person name="Robert V."/>
            <person name="Roehrig J."/>
            <person name="Ruller R."/>
            <person name="Salamov A."/>
            <person name="Salih N.S."/>
            <person name="Samson R.A."/>
            <person name="Sandor E."/>
            <person name="Sanguinetti M."/>
            <person name="Schuetze T."/>
            <person name="Sepcic K."/>
            <person name="Shelest E."/>
            <person name="Sherlock G."/>
            <person name="Sophianopoulou V."/>
            <person name="Squina F.M."/>
            <person name="Sun H."/>
            <person name="Susca A."/>
            <person name="Todd R.B."/>
            <person name="Tsang A."/>
            <person name="Unkles S.E."/>
            <person name="van de Wiele N."/>
            <person name="van Rossen-Uffink D."/>
            <person name="Oliveira J.V."/>
            <person name="Vesth T.C."/>
            <person name="Visser J."/>
            <person name="Yu J.-H."/>
            <person name="Zhou M."/>
            <person name="Andersen M.R."/>
            <person name="Archer D.B."/>
            <person name="Baker S.E."/>
            <person name="Benoit I."/>
            <person name="Brakhage A.A."/>
            <person name="Braus G.H."/>
            <person name="Fischer R."/>
            <person name="Frisvad J.C."/>
            <person name="Goldman G.H."/>
            <person name="Houbraken J."/>
            <person name="Oakley B."/>
            <person name="Pocsi I."/>
            <person name="Scazzocchio C."/>
            <person name="Seiboth B."/>
            <person name="vanKuyk P.A."/>
            <person name="Wortman J."/>
            <person name="Dyer P.S."/>
            <person name="Grigoriev I.V."/>
        </authorList>
    </citation>
    <scope>NUCLEOTIDE SEQUENCE [LARGE SCALE GENOMIC DNA]</scope>
    <source>
        <strain evidence="7">ATCC 16872 / CBS 172.66 / WB 5094</strain>
    </source>
</reference>
<feature type="region of interest" description="Disordered" evidence="4">
    <location>
        <begin position="383"/>
        <end position="409"/>
    </location>
</feature>
<dbReference type="OrthoDB" id="2333384at2759"/>
<keyword evidence="2" id="KW-0833">Ubl conjugation pathway</keyword>
<dbReference type="SUPFAM" id="SSF81296">
    <property type="entry name" value="E set domains"/>
    <property type="match status" value="1"/>
</dbReference>
<dbReference type="PANTHER" id="PTHR11188:SF17">
    <property type="entry name" value="FI21816P1"/>
    <property type="match status" value="1"/>
</dbReference>
<dbReference type="InterPro" id="IPR011021">
    <property type="entry name" value="Arrestin-like_N"/>
</dbReference>
<evidence type="ECO:0000256" key="1">
    <source>
        <dbReference type="ARBA" id="ARBA00005298"/>
    </source>
</evidence>
<evidence type="ECO:0000259" key="5">
    <source>
        <dbReference type="Pfam" id="PF00339"/>
    </source>
</evidence>
<organism evidence="6 7">
    <name type="scientific">Aspergillus aculeatus (strain ATCC 16872 / CBS 172.66 / WB 5094)</name>
    <dbReference type="NCBI Taxonomy" id="690307"/>
    <lineage>
        <taxon>Eukaryota</taxon>
        <taxon>Fungi</taxon>
        <taxon>Dikarya</taxon>
        <taxon>Ascomycota</taxon>
        <taxon>Pezizomycotina</taxon>
        <taxon>Eurotiomycetes</taxon>
        <taxon>Eurotiomycetidae</taxon>
        <taxon>Eurotiales</taxon>
        <taxon>Aspergillaceae</taxon>
        <taxon>Aspergillus</taxon>
        <taxon>Aspergillus subgen. Circumdati</taxon>
    </lineage>
</organism>
<dbReference type="VEuPathDB" id="FungiDB:ASPACDRAFT_30552"/>
<dbReference type="OMA" id="PRFSFKA"/>
<evidence type="ECO:0000256" key="2">
    <source>
        <dbReference type="ARBA" id="ARBA00022786"/>
    </source>
</evidence>
<dbReference type="GO" id="GO:0031625">
    <property type="term" value="F:ubiquitin protein ligase binding"/>
    <property type="evidence" value="ECO:0007669"/>
    <property type="project" value="TreeGrafter"/>
</dbReference>
<feature type="compositionally biased region" description="Polar residues" evidence="4">
    <location>
        <begin position="400"/>
        <end position="409"/>
    </location>
</feature>
<dbReference type="InterPro" id="IPR050357">
    <property type="entry name" value="Arrestin_domain-protein"/>
</dbReference>
<dbReference type="STRING" id="690307.A0A1L9WRP2"/>
<dbReference type="Gene3D" id="2.60.40.640">
    <property type="match status" value="1"/>
</dbReference>
<evidence type="ECO:0000256" key="4">
    <source>
        <dbReference type="SAM" id="MobiDB-lite"/>
    </source>
</evidence>